<organism evidence="1 2">
    <name type="scientific">Trypanosoma cruzi</name>
    <dbReference type="NCBI Taxonomy" id="5693"/>
    <lineage>
        <taxon>Eukaryota</taxon>
        <taxon>Discoba</taxon>
        <taxon>Euglenozoa</taxon>
        <taxon>Kinetoplastea</taxon>
        <taxon>Metakinetoplastina</taxon>
        <taxon>Trypanosomatida</taxon>
        <taxon>Trypanosomatidae</taxon>
        <taxon>Trypanosoma</taxon>
        <taxon>Schizotrypanum</taxon>
    </lineage>
</organism>
<dbReference type="VEuPathDB" id="TriTrypDB:C3747_11g426"/>
<dbReference type="VEuPathDB" id="TriTrypDB:TcCLB.508647.80"/>
<comment type="caution">
    <text evidence="1">The sequence shown here is derived from an EMBL/GenBank/DDBJ whole genome shotgun (WGS) entry which is preliminary data.</text>
</comment>
<proteinExistence type="predicted"/>
<dbReference type="VEuPathDB" id="TriTrypDB:TcBrA4_0009320"/>
<dbReference type="VEuPathDB" id="TriTrypDB:Tc_MARK_324"/>
<reference evidence="1 2" key="1">
    <citation type="journal article" date="2018" name="Microb. Genom.">
        <title>Expanding an expanded genome: long-read sequencing of Trypanosoma cruzi.</title>
        <authorList>
            <person name="Berna L."/>
            <person name="Rodriguez M."/>
            <person name="Chiribao M.L."/>
            <person name="Parodi-Talice A."/>
            <person name="Pita S."/>
            <person name="Rijo G."/>
            <person name="Alvarez-Valin F."/>
            <person name="Robello C."/>
        </authorList>
    </citation>
    <scope>NUCLEOTIDE SEQUENCE [LARGE SCALE GENOMIC DNA]</scope>
    <source>
        <strain evidence="1 2">Dm28c</strain>
    </source>
</reference>
<dbReference type="Proteomes" id="UP000246121">
    <property type="component" value="Unassembled WGS sequence"/>
</dbReference>
<evidence type="ECO:0000313" key="1">
    <source>
        <dbReference type="EMBL" id="PWU94052.1"/>
    </source>
</evidence>
<dbReference type="AlphaFoldDB" id="A0A2V2VF41"/>
<accession>A0A2V2VF41</accession>
<dbReference type="VEuPathDB" id="TriTrypDB:TcG_00698"/>
<dbReference type="VEuPathDB" id="TriTrypDB:TCSYLVIO_001484"/>
<evidence type="ECO:0000313" key="2">
    <source>
        <dbReference type="Proteomes" id="UP000246121"/>
    </source>
</evidence>
<name>A0A2V2VF41_TRYCR</name>
<gene>
    <name evidence="1" type="ORF">C4B63_28g126</name>
</gene>
<dbReference type="VEuPathDB" id="TriTrypDB:TcYC6_0081880"/>
<protein>
    <submittedName>
        <fullName evidence="1">Uncharacterized protein</fullName>
    </submittedName>
</protein>
<dbReference type="VEuPathDB" id="TriTrypDB:C4B63_28g126"/>
<sequence length="579" mass="63420">MAERFCLHLAPLDVSLMTDENDGAVMPLVYVVVHMQERGEVMYEEAEMRAEGQDAKFNALLTRLYHGAASIVSEIEEGRVLLGSSPMASSSRQSSAHVHLQNGGRLFFRHPVEGGDYMLSVTIPAGVWRWLGPITLQILLATAVRGYEIAVSVAAVASVPTYYPLRDRLTESSDAVEDAVRSRIRRVMEFVVFLNECEHRETASSAALLHGGQEVVVVTRRLCHDRPSLIRKNSRLSRTLQQLLWSATSYSDYVSLSGAVSSGGMRDGYKRLVVTAAAVWYHGEPLFSSGSSDDYETYLLPAAIVAYADRCLASREATGVQQPITVKCISMHVENPRIGSRTAGYVKQHGNVEENTAAITAAFVSLGGWIVTLRMEAALNAFTGAPMPHIVSGVTNLITRKLEIPQFEAFVRLPTVENLMGVSQTTASTTMTASNTSFACILRAVRHLGLFAHPCGDAVHLTTAFRDVCLYRYRKTVTSAVEGNEWSLWPQHAQRAVQSLVGLTALTFRRRRRKTCGGIDRSAPFSLLRGCDSVLVLLAAPVYSPVPKVVFFLAEMEPQGIPAAEGLRAFATWVLSKAL</sequence>
<dbReference type="VEuPathDB" id="TriTrypDB:TcCL_ESM09476"/>
<dbReference type="EMBL" id="PRFA01000028">
    <property type="protein sequence ID" value="PWU94052.1"/>
    <property type="molecule type" value="Genomic_DNA"/>
</dbReference>
<dbReference type="VEuPathDB" id="TriTrypDB:ECC02_003489"/>
<dbReference type="VEuPathDB" id="TriTrypDB:TCDM_00790"/>
<dbReference type="VEuPathDB" id="TriTrypDB:BCY84_02283"/>